<dbReference type="GO" id="GO:0046872">
    <property type="term" value="F:metal ion binding"/>
    <property type="evidence" value="ECO:0007669"/>
    <property type="project" value="InterPro"/>
</dbReference>
<evidence type="ECO:0000313" key="2">
    <source>
        <dbReference type="EMBL" id="ACN13803.1"/>
    </source>
</evidence>
<dbReference type="KEGG" id="dat:HRM2_06890"/>
<sequence length="166" mass="19301">MNSQDIFKNALIYERKIRDLYLSAVDTIDDDRGKSIFKALADDEQSHIDFLEHGLDLLAQEREIDIESLKSDISPVVDDGIEQMKDRIPEQMLGDVKRVLNAALGLEIETSRFYKKACENSQGPIREMLEKFYEIEQRHVEVVQVQLDYATGSGYWFNFMEKDMED</sequence>
<dbReference type="EMBL" id="CP001087">
    <property type="protein sequence ID" value="ACN13803.1"/>
    <property type="molecule type" value="Genomic_DNA"/>
</dbReference>
<dbReference type="RefSeq" id="WP_012663051.1">
    <property type="nucleotide sequence ID" value="NC_012108.1"/>
</dbReference>
<organism evidence="2 3">
    <name type="scientific">Desulforapulum autotrophicum (strain ATCC 43914 / DSM 3382 / VKM B-1955 / HRM2)</name>
    <name type="common">Desulfobacterium autotrophicum</name>
    <dbReference type="NCBI Taxonomy" id="177437"/>
    <lineage>
        <taxon>Bacteria</taxon>
        <taxon>Pseudomonadati</taxon>
        <taxon>Thermodesulfobacteriota</taxon>
        <taxon>Desulfobacteria</taxon>
        <taxon>Desulfobacterales</taxon>
        <taxon>Desulfobacteraceae</taxon>
        <taxon>Desulforapulum</taxon>
    </lineage>
</organism>
<dbReference type="CDD" id="cd01045">
    <property type="entry name" value="Ferritin_like_AB"/>
    <property type="match status" value="1"/>
</dbReference>
<dbReference type="eggNOG" id="COG1633">
    <property type="taxonomic scope" value="Bacteria"/>
</dbReference>
<dbReference type="SUPFAM" id="SSF47240">
    <property type="entry name" value="Ferritin-like"/>
    <property type="match status" value="1"/>
</dbReference>
<dbReference type="InterPro" id="IPR012347">
    <property type="entry name" value="Ferritin-like"/>
</dbReference>
<gene>
    <name evidence="2" type="ordered locus">HRM2_06890</name>
</gene>
<dbReference type="HOGENOM" id="CLU_1600038_0_0_7"/>
<dbReference type="Pfam" id="PF02915">
    <property type="entry name" value="Rubrerythrin"/>
    <property type="match status" value="1"/>
</dbReference>
<dbReference type="STRING" id="177437.HRM2_06890"/>
<evidence type="ECO:0000259" key="1">
    <source>
        <dbReference type="Pfam" id="PF02915"/>
    </source>
</evidence>
<dbReference type="GO" id="GO:0016491">
    <property type="term" value="F:oxidoreductase activity"/>
    <property type="evidence" value="ECO:0007669"/>
    <property type="project" value="InterPro"/>
</dbReference>
<keyword evidence="3" id="KW-1185">Reference proteome</keyword>
<protein>
    <recommendedName>
        <fullName evidence="1">Rubrerythrin diiron-binding domain-containing protein</fullName>
    </recommendedName>
</protein>
<accession>C0QJ13</accession>
<dbReference type="Proteomes" id="UP000000442">
    <property type="component" value="Chromosome"/>
</dbReference>
<proteinExistence type="predicted"/>
<dbReference type="InterPro" id="IPR009078">
    <property type="entry name" value="Ferritin-like_SF"/>
</dbReference>
<name>C0QJ13_DESAH</name>
<evidence type="ECO:0000313" key="3">
    <source>
        <dbReference type="Proteomes" id="UP000000442"/>
    </source>
</evidence>
<feature type="domain" description="Rubrerythrin diiron-binding" evidence="1">
    <location>
        <begin position="6"/>
        <end position="141"/>
    </location>
</feature>
<dbReference type="Gene3D" id="1.20.1260.10">
    <property type="match status" value="1"/>
</dbReference>
<dbReference type="AlphaFoldDB" id="C0QJ13"/>
<dbReference type="InterPro" id="IPR003251">
    <property type="entry name" value="Rr_diiron-bd_dom"/>
</dbReference>
<reference evidence="2 3" key="1">
    <citation type="journal article" date="2009" name="Environ. Microbiol.">
        <title>Genome sequence of Desulfobacterium autotrophicum HRM2, a marine sulfate reducer oxidizing organic carbon completely to carbon dioxide.</title>
        <authorList>
            <person name="Strittmatter A.W."/>
            <person name="Liesegang H."/>
            <person name="Rabus R."/>
            <person name="Decker I."/>
            <person name="Amann J."/>
            <person name="Andres S."/>
            <person name="Henne A."/>
            <person name="Fricke W.F."/>
            <person name="Martinez-Arias R."/>
            <person name="Bartels D."/>
            <person name="Goesmann A."/>
            <person name="Krause L."/>
            <person name="Puehler A."/>
            <person name="Klenk H.P."/>
            <person name="Richter M."/>
            <person name="Schuler M."/>
            <person name="Gloeckner F.O."/>
            <person name="Meyerdierks A."/>
            <person name="Gottschalk G."/>
            <person name="Amann R."/>
        </authorList>
    </citation>
    <scope>NUCLEOTIDE SEQUENCE [LARGE SCALE GENOMIC DNA]</scope>
    <source>
        <strain evidence="3">ATCC 43914 / DSM 3382 / HRM2</strain>
    </source>
</reference>
<dbReference type="OrthoDB" id="5420557at2"/>